<feature type="compositionally biased region" description="Low complexity" evidence="1">
    <location>
        <begin position="153"/>
        <end position="163"/>
    </location>
</feature>
<feature type="region of interest" description="Disordered" evidence="1">
    <location>
        <begin position="196"/>
        <end position="221"/>
    </location>
</feature>
<evidence type="ECO:0000313" key="3">
    <source>
        <dbReference type="Proteomes" id="UP000275652"/>
    </source>
</evidence>
<gene>
    <name evidence="2" type="ORF">DYB28_007692</name>
</gene>
<dbReference type="Proteomes" id="UP000275652">
    <property type="component" value="Unassembled WGS sequence"/>
</dbReference>
<reference evidence="2 3" key="1">
    <citation type="journal article" date="2018" name="J. Invertebr. Pathol.">
        <title>New genotyping method for the causative agent of crayfish plague (Aphanomyces astaci) based on whole genome data.</title>
        <authorList>
            <person name="Minardi D."/>
            <person name="Studholme D.J."/>
            <person name="van der Giezen M."/>
            <person name="Pretto T."/>
            <person name="Oidtmann B."/>
        </authorList>
    </citation>
    <scope>NUCLEOTIDE SEQUENCE [LARGE SCALE GENOMIC DNA]</scope>
    <source>
        <strain evidence="2 3">KB13</strain>
    </source>
</reference>
<sequence>MTDGATDLLLDNGQAKWNIVKLGTPSPSCISHKVVLDAIRTDYAPTAPNSLVALRKAPVNANPYAQRFPHIRKAPPRHYYHPPISTSSSPSPKKSKPRQTHSPTTQANLLPPRPSTTPGTTSLPPATTAAPMTFHELEIIAPRSPKPRKHPTKAPLSLPKPSCSKSISNWNHTPLAAAPRFVPGLRSDDLKASRQLARQRQSLDTTAHRLSKHERSGPTLASTLNDEQFNADMVTITTLAQDYATLGDTTMAWRYRGFGLRALGDRHMHLFVKNVTLQFYSDAVEDFTRACVQFEALAQWHVQSRVGRGDDVHHHILADDERLLLLRLDPTHVVQSFAAHAATTSLKHAYFAVSEAKTSHTGVSMHIRVACEMLSIAYTAFAWLDLDTVHLGFVHSSIDAAQHRANLRAALSHVALERHAALESEWARHRQDFNKQAESFLNICKQAESLRIAPKDSVSVLSTTVAASNVEKRAMAAVVQVMHSTGGNFVVRSHGKHVKDTEQVKKLSKKSNRRPVTPSQTATSSSRDVALITLLADKRSQAQKAIFDEDVVFACATAATTATARAYEAADRERQAWATTRVECDGMDEECMLSLAVEMKGERCTSMRQDGVSRYVLGVMGTAVRRVVRQVLQRGAAIEVNDVENTMSSLEKEAKEHALVKAFFASDIEAQREALAHEIEACKTMYAKRVIDGDEHARKLCLKLHELAIAEEAMEDLVYESLEKEEVVVIRYHQPSSMSQQAWEAWGDDPEDNV</sequence>
<comment type="caution">
    <text evidence="2">The sequence shown here is derived from an EMBL/GenBank/DDBJ whole genome shotgun (WGS) entry which is preliminary data.</text>
</comment>
<dbReference type="EMBL" id="QUTI01026257">
    <property type="protein sequence ID" value="RLO05763.1"/>
    <property type="molecule type" value="Genomic_DNA"/>
</dbReference>
<evidence type="ECO:0000256" key="1">
    <source>
        <dbReference type="SAM" id="MobiDB-lite"/>
    </source>
</evidence>
<name>A0A9X8DXU4_APHAT</name>
<evidence type="ECO:0000313" key="2">
    <source>
        <dbReference type="EMBL" id="RLO05763.1"/>
    </source>
</evidence>
<feature type="region of interest" description="Disordered" evidence="1">
    <location>
        <begin position="73"/>
        <end position="128"/>
    </location>
</feature>
<accession>A0A9X8DXU4</accession>
<organism evidence="2 3">
    <name type="scientific">Aphanomyces astaci</name>
    <name type="common">Crayfish plague agent</name>
    <dbReference type="NCBI Taxonomy" id="112090"/>
    <lineage>
        <taxon>Eukaryota</taxon>
        <taxon>Sar</taxon>
        <taxon>Stramenopiles</taxon>
        <taxon>Oomycota</taxon>
        <taxon>Saprolegniomycetes</taxon>
        <taxon>Saprolegniales</taxon>
        <taxon>Verrucalvaceae</taxon>
        <taxon>Aphanomyces</taxon>
    </lineage>
</organism>
<dbReference type="AlphaFoldDB" id="A0A9X8DXU4"/>
<feature type="region of interest" description="Disordered" evidence="1">
    <location>
        <begin position="141"/>
        <end position="163"/>
    </location>
</feature>
<feature type="compositionally biased region" description="Low complexity" evidence="1">
    <location>
        <begin position="116"/>
        <end position="128"/>
    </location>
</feature>
<proteinExistence type="predicted"/>
<feature type="region of interest" description="Disordered" evidence="1">
    <location>
        <begin position="500"/>
        <end position="524"/>
    </location>
</feature>
<protein>
    <submittedName>
        <fullName evidence="2">Uncharacterized protein</fullName>
    </submittedName>
</protein>
<feature type="compositionally biased region" description="Polar residues" evidence="1">
    <location>
        <begin position="196"/>
        <end position="205"/>
    </location>
</feature>
<feature type="compositionally biased region" description="Low complexity" evidence="1">
    <location>
        <begin position="82"/>
        <end position="92"/>
    </location>
</feature>